<feature type="transmembrane region" description="Helical" evidence="5">
    <location>
        <begin position="36"/>
        <end position="57"/>
    </location>
</feature>
<dbReference type="EMBL" id="CP003117">
    <property type="protein sequence ID" value="AET65237.1"/>
    <property type="molecule type" value="Genomic_DNA"/>
</dbReference>
<reference evidence="6 7" key="1">
    <citation type="journal article" date="2012" name="PLoS ONE">
        <title>The genome characteristics and predicted function of methyl-group oxidation pathway in the obligate aceticlastic methanogens, Methanosaeta spp.</title>
        <authorList>
            <person name="Zhu J."/>
            <person name="Zheng H."/>
            <person name="Ai G."/>
            <person name="Zhang G."/>
            <person name="Liu D."/>
            <person name="Liu X."/>
            <person name="Dong X."/>
        </authorList>
    </citation>
    <scope>NUCLEOTIDE SEQUENCE [LARGE SCALE GENOMIC DNA]</scope>
    <source>
        <strain evidence="6 7">6Ac</strain>
    </source>
</reference>
<dbReference type="GO" id="GO:0016740">
    <property type="term" value="F:transferase activity"/>
    <property type="evidence" value="ECO:0007669"/>
    <property type="project" value="UniProtKB-ARBA"/>
</dbReference>
<protein>
    <recommendedName>
        <fullName evidence="8">Isoprenylcysteine carboxyl methyltransferase</fullName>
    </recommendedName>
</protein>
<dbReference type="PANTHER" id="PTHR12714:SF9">
    <property type="entry name" value="PROTEIN-S-ISOPRENYLCYSTEINE O-METHYLTRANSFERASE"/>
    <property type="match status" value="1"/>
</dbReference>
<dbReference type="RefSeq" id="WP_014587415.1">
    <property type="nucleotide sequence ID" value="NC_017527.1"/>
</dbReference>
<dbReference type="OrthoDB" id="148346at2157"/>
<evidence type="ECO:0000256" key="2">
    <source>
        <dbReference type="ARBA" id="ARBA00022692"/>
    </source>
</evidence>
<organism evidence="6 7">
    <name type="scientific">Methanothrix harundinacea (strain 6Ac)</name>
    <name type="common">Methanosaeta harundinacea</name>
    <dbReference type="NCBI Taxonomy" id="1110509"/>
    <lineage>
        <taxon>Archaea</taxon>
        <taxon>Methanobacteriati</taxon>
        <taxon>Methanobacteriota</taxon>
        <taxon>Stenosarchaea group</taxon>
        <taxon>Methanomicrobia</taxon>
        <taxon>Methanotrichales</taxon>
        <taxon>Methanotrichaceae</taxon>
        <taxon>Methanothrix</taxon>
    </lineage>
</organism>
<keyword evidence="2 5" id="KW-0812">Transmembrane</keyword>
<dbReference type="InterPro" id="IPR007318">
    <property type="entry name" value="Phopholipid_MeTrfase"/>
</dbReference>
<dbReference type="AlphaFoldDB" id="G7WQ45"/>
<keyword evidence="7" id="KW-1185">Reference proteome</keyword>
<evidence type="ECO:0000256" key="3">
    <source>
        <dbReference type="ARBA" id="ARBA00022989"/>
    </source>
</evidence>
<sequence length="148" mass="16893">MKTEIQPPTIFAALLVLSAALHYSYPTRQVADPPWAFVGFLLIGLGVILNLWADSLFKRRKTTVKPREMPTALVISGPFRISRHPMYLGMAAILLGEAVVFGSLASFSFPLIFAGLMEALFIRREEEMLEEAFGEEYLDYRRRVRRWI</sequence>
<evidence type="ECO:0008006" key="8">
    <source>
        <dbReference type="Google" id="ProtNLM"/>
    </source>
</evidence>
<dbReference type="KEGG" id="mhi:Mhar_1880"/>
<evidence type="ECO:0000313" key="6">
    <source>
        <dbReference type="EMBL" id="AET65237.1"/>
    </source>
</evidence>
<dbReference type="STRING" id="1110509.Mhar_1880"/>
<dbReference type="PATRIC" id="fig|1110509.7.peg.2086"/>
<dbReference type="Gene3D" id="1.20.120.1630">
    <property type="match status" value="1"/>
</dbReference>
<keyword evidence="4 5" id="KW-0472">Membrane</keyword>
<dbReference type="Proteomes" id="UP000005877">
    <property type="component" value="Chromosome"/>
</dbReference>
<dbReference type="Pfam" id="PF04191">
    <property type="entry name" value="PEMT"/>
    <property type="match status" value="1"/>
</dbReference>
<name>G7WQ45_METH6</name>
<dbReference type="PANTHER" id="PTHR12714">
    <property type="entry name" value="PROTEIN-S ISOPRENYLCYSTEINE O-METHYLTRANSFERASE"/>
    <property type="match status" value="1"/>
</dbReference>
<gene>
    <name evidence="6" type="ordered locus">Mhar_1880</name>
</gene>
<feature type="transmembrane region" description="Helical" evidence="5">
    <location>
        <begin position="87"/>
        <end position="113"/>
    </location>
</feature>
<keyword evidence="3 5" id="KW-1133">Transmembrane helix</keyword>
<dbReference type="HOGENOM" id="CLU_065200_4_0_2"/>
<comment type="subcellular location">
    <subcellularLocation>
        <location evidence="1">Endomembrane system</location>
        <topology evidence="1">Multi-pass membrane protein</topology>
    </subcellularLocation>
</comment>
<evidence type="ECO:0000313" key="7">
    <source>
        <dbReference type="Proteomes" id="UP000005877"/>
    </source>
</evidence>
<accession>G7WQ45</accession>
<evidence type="ECO:0000256" key="5">
    <source>
        <dbReference type="SAM" id="Phobius"/>
    </source>
</evidence>
<evidence type="ECO:0000256" key="1">
    <source>
        <dbReference type="ARBA" id="ARBA00004127"/>
    </source>
</evidence>
<proteinExistence type="predicted"/>
<evidence type="ECO:0000256" key="4">
    <source>
        <dbReference type="ARBA" id="ARBA00023136"/>
    </source>
</evidence>
<dbReference type="GeneID" id="12511052"/>
<dbReference type="GO" id="GO:0012505">
    <property type="term" value="C:endomembrane system"/>
    <property type="evidence" value="ECO:0007669"/>
    <property type="project" value="UniProtKB-SubCell"/>
</dbReference>